<dbReference type="EMBL" id="FNHG01000009">
    <property type="protein sequence ID" value="SDM32957.1"/>
    <property type="molecule type" value="Genomic_DNA"/>
</dbReference>
<keyword evidence="2" id="KW-1185">Reference proteome</keyword>
<dbReference type="InterPro" id="IPR000408">
    <property type="entry name" value="Reg_chr_condens"/>
</dbReference>
<reference evidence="1 2" key="1">
    <citation type="submission" date="2016-10" db="EMBL/GenBank/DDBJ databases">
        <authorList>
            <person name="de Groot N.N."/>
        </authorList>
    </citation>
    <scope>NUCLEOTIDE SEQUENCE [LARGE SCALE GENOMIC DNA]</scope>
    <source>
        <strain evidence="1 2">DSM 16077</strain>
    </source>
</reference>
<gene>
    <name evidence="1" type="ORF">SAMN04488568_10942</name>
</gene>
<dbReference type="GO" id="GO:0006281">
    <property type="term" value="P:DNA repair"/>
    <property type="evidence" value="ECO:0007669"/>
    <property type="project" value="InterPro"/>
</dbReference>
<dbReference type="Gene3D" id="3.30.1330.70">
    <property type="entry name" value="Holliday junction resolvase RusA"/>
    <property type="match status" value="1"/>
</dbReference>
<proteinExistence type="predicted"/>
<dbReference type="GO" id="GO:0000287">
    <property type="term" value="F:magnesium ion binding"/>
    <property type="evidence" value="ECO:0007669"/>
    <property type="project" value="InterPro"/>
</dbReference>
<dbReference type="STRING" id="144026.SAMN04488568_10942"/>
<dbReference type="AlphaFoldDB" id="A0A1G9SCA7"/>
<accession>A0A1G9SCA7</accession>
<protein>
    <submittedName>
        <fullName evidence="1">Endodeoxyribonuclease RusA</fullName>
    </submittedName>
</protein>
<dbReference type="InterPro" id="IPR036614">
    <property type="entry name" value="RusA-like_sf"/>
</dbReference>
<dbReference type="Proteomes" id="UP000199759">
    <property type="component" value="Unassembled WGS sequence"/>
</dbReference>
<organism evidence="1 2">
    <name type="scientific">Maricaulis salignorans</name>
    <dbReference type="NCBI Taxonomy" id="144026"/>
    <lineage>
        <taxon>Bacteria</taxon>
        <taxon>Pseudomonadati</taxon>
        <taxon>Pseudomonadota</taxon>
        <taxon>Alphaproteobacteria</taxon>
        <taxon>Maricaulales</taxon>
        <taxon>Maricaulaceae</taxon>
        <taxon>Maricaulis</taxon>
    </lineage>
</organism>
<name>A0A1G9SCA7_9PROT</name>
<dbReference type="GO" id="GO:0006310">
    <property type="term" value="P:DNA recombination"/>
    <property type="evidence" value="ECO:0007669"/>
    <property type="project" value="InterPro"/>
</dbReference>
<sequence length="146" mass="16155">MMRIAAGAQHSVSLVAGAIFRKMSGDELNMRVDALTSQTRRFRSLIGEFLRLEFKRDRLPGRVYEVCIRIERPGTSADPDVDHVARSVFDALTGVLFHDNSPVNALSVTRHDGEQARVSIVARPISAPPVIAPPLAVRRQRVLEDA</sequence>
<evidence type="ECO:0000313" key="1">
    <source>
        <dbReference type="EMBL" id="SDM32957.1"/>
    </source>
</evidence>
<dbReference type="PROSITE" id="PS00626">
    <property type="entry name" value="RCC1_2"/>
    <property type="match status" value="1"/>
</dbReference>
<evidence type="ECO:0000313" key="2">
    <source>
        <dbReference type="Proteomes" id="UP000199759"/>
    </source>
</evidence>
<dbReference type="SUPFAM" id="SSF103084">
    <property type="entry name" value="Holliday junction resolvase RusA"/>
    <property type="match status" value="1"/>
</dbReference>